<sequence>MNSESLTVMINNLVLPTEPTQPTKIKANPKVKSVVPNNVANNNNQINVGGAEKISIKRMITVSIVVPTWKPKYDPIATPIIVW</sequence>
<name>A0A3B0QCY0_9BACT</name>
<organism evidence="1 2">
    <name type="scientific">Mycoplasmopsis edwardii</name>
    <dbReference type="NCBI Taxonomy" id="53558"/>
    <lineage>
        <taxon>Bacteria</taxon>
        <taxon>Bacillati</taxon>
        <taxon>Mycoplasmatota</taxon>
        <taxon>Mycoplasmoidales</taxon>
        <taxon>Metamycoplasmataceae</taxon>
        <taxon>Mycoplasmopsis</taxon>
    </lineage>
</organism>
<keyword evidence="2" id="KW-1185">Reference proteome</keyword>
<evidence type="ECO:0000313" key="2">
    <source>
        <dbReference type="Proteomes" id="UP000257559"/>
    </source>
</evidence>
<dbReference type="EMBL" id="LS991951">
    <property type="protein sequence ID" value="SYV97643.1"/>
    <property type="molecule type" value="Genomic_DNA"/>
</dbReference>
<dbReference type="Proteomes" id="UP000257559">
    <property type="component" value="Chromosome"/>
</dbReference>
<dbReference type="AlphaFoldDB" id="A0A3B0QCY0"/>
<evidence type="ECO:0000313" key="1">
    <source>
        <dbReference type="EMBL" id="SYV97643.1"/>
    </source>
</evidence>
<proteinExistence type="predicted"/>
<protein>
    <submittedName>
        <fullName evidence="1">Uncharacterized protein</fullName>
    </submittedName>
</protein>
<gene>
    <name evidence="1" type="ORF">NCTC10132_01009</name>
</gene>
<feature type="non-terminal residue" evidence="1">
    <location>
        <position position="83"/>
    </location>
</feature>
<dbReference type="KEGG" id="medw:NCTC10132_01009"/>
<accession>A0A3B0QCY0</accession>
<reference evidence="2" key="1">
    <citation type="submission" date="2018-06" db="EMBL/GenBank/DDBJ databases">
        <authorList>
            <consortium name="Pathogen Informatics"/>
        </authorList>
    </citation>
    <scope>NUCLEOTIDE SEQUENCE [LARGE SCALE GENOMIC DNA]</scope>
    <source>
        <strain evidence="2">NCTC10132</strain>
    </source>
</reference>